<evidence type="ECO:0000256" key="1">
    <source>
        <dbReference type="ARBA" id="ARBA00004141"/>
    </source>
</evidence>
<evidence type="ECO:0000256" key="4">
    <source>
        <dbReference type="ARBA" id="ARBA00022989"/>
    </source>
</evidence>
<reference evidence="6 7" key="1">
    <citation type="submission" date="2017-12" db="EMBL/GenBank/DDBJ databases">
        <title>The genome sequence of Caulobacter flavus CGMCC1 15093.</title>
        <authorList>
            <person name="Gao J."/>
            <person name="Mao X."/>
            <person name="Sun J."/>
        </authorList>
    </citation>
    <scope>NUCLEOTIDE SEQUENCE [LARGE SCALE GENOMIC DNA]</scope>
    <source>
        <strain evidence="6 7">CGMCC1 15093</strain>
    </source>
</reference>
<dbReference type="InterPro" id="IPR001991">
    <property type="entry name" value="Na-dicarboxylate_symporter"/>
</dbReference>
<feature type="non-terminal residue" evidence="6">
    <location>
        <position position="1"/>
    </location>
</feature>
<keyword evidence="4" id="KW-1133">Transmembrane helix</keyword>
<dbReference type="Pfam" id="PF00375">
    <property type="entry name" value="SDF"/>
    <property type="match status" value="1"/>
</dbReference>
<dbReference type="InterPro" id="IPR036458">
    <property type="entry name" value="Na:dicarbo_symporter_sf"/>
</dbReference>
<dbReference type="PANTHER" id="PTHR42865">
    <property type="entry name" value="PROTON/GLUTAMATE-ASPARTATE SYMPORTER"/>
    <property type="match status" value="1"/>
</dbReference>
<evidence type="ECO:0000256" key="2">
    <source>
        <dbReference type="ARBA" id="ARBA00022448"/>
    </source>
</evidence>
<keyword evidence="5" id="KW-0472">Membrane</keyword>
<evidence type="ECO:0000313" key="7">
    <source>
        <dbReference type="Proteomes" id="UP000234483"/>
    </source>
</evidence>
<name>A0A2N5CKI7_9CAUL</name>
<dbReference type="GO" id="GO:0015366">
    <property type="term" value="F:malate:proton symporter activity"/>
    <property type="evidence" value="ECO:0007669"/>
    <property type="project" value="TreeGrafter"/>
</dbReference>
<dbReference type="AlphaFoldDB" id="A0A2N5CKI7"/>
<dbReference type="RefSeq" id="WP_145998508.1">
    <property type="nucleotide sequence ID" value="NZ_PJRQ01000057.1"/>
</dbReference>
<gene>
    <name evidence="6" type="ORF">CFHF_26925</name>
</gene>
<keyword evidence="3" id="KW-0812">Transmembrane</keyword>
<protein>
    <submittedName>
        <fullName evidence="6">C4-dicarboxylate transporter DctA</fullName>
    </submittedName>
</protein>
<comment type="subcellular location">
    <subcellularLocation>
        <location evidence="1">Membrane</location>
        <topology evidence="1">Multi-pass membrane protein</topology>
    </subcellularLocation>
</comment>
<sequence length="78" mass="8003">TLAATLSVVPSVPVAGMALILGVDRFMSECRSLTNFIGNAVATVVVARWDKALDKGQLDAALAGRAVLPDAEPLPAAE</sequence>
<evidence type="ECO:0000256" key="5">
    <source>
        <dbReference type="ARBA" id="ARBA00023136"/>
    </source>
</evidence>
<organism evidence="6 7">
    <name type="scientific">Caulobacter flavus</name>
    <dbReference type="NCBI Taxonomy" id="1679497"/>
    <lineage>
        <taxon>Bacteria</taxon>
        <taxon>Pseudomonadati</taxon>
        <taxon>Pseudomonadota</taxon>
        <taxon>Alphaproteobacteria</taxon>
        <taxon>Caulobacterales</taxon>
        <taxon>Caulobacteraceae</taxon>
        <taxon>Caulobacter</taxon>
    </lineage>
</organism>
<dbReference type="GO" id="GO:0015141">
    <property type="term" value="F:succinate transmembrane transporter activity"/>
    <property type="evidence" value="ECO:0007669"/>
    <property type="project" value="TreeGrafter"/>
</dbReference>
<dbReference type="GO" id="GO:0005886">
    <property type="term" value="C:plasma membrane"/>
    <property type="evidence" value="ECO:0007669"/>
    <property type="project" value="TreeGrafter"/>
</dbReference>
<proteinExistence type="predicted"/>
<accession>A0A2N5CKI7</accession>
<comment type="caution">
    <text evidence="6">The sequence shown here is derived from an EMBL/GenBank/DDBJ whole genome shotgun (WGS) entry which is preliminary data.</text>
</comment>
<dbReference type="EMBL" id="PJRQ01000057">
    <property type="protein sequence ID" value="PLR05850.1"/>
    <property type="molecule type" value="Genomic_DNA"/>
</dbReference>
<dbReference type="GO" id="GO:0015138">
    <property type="term" value="F:fumarate transmembrane transporter activity"/>
    <property type="evidence" value="ECO:0007669"/>
    <property type="project" value="TreeGrafter"/>
</dbReference>
<keyword evidence="2" id="KW-0813">Transport</keyword>
<dbReference type="SUPFAM" id="SSF118215">
    <property type="entry name" value="Proton glutamate symport protein"/>
    <property type="match status" value="1"/>
</dbReference>
<evidence type="ECO:0000256" key="3">
    <source>
        <dbReference type="ARBA" id="ARBA00022692"/>
    </source>
</evidence>
<evidence type="ECO:0000313" key="6">
    <source>
        <dbReference type="EMBL" id="PLR05850.1"/>
    </source>
</evidence>
<dbReference type="Proteomes" id="UP000234483">
    <property type="component" value="Unassembled WGS sequence"/>
</dbReference>
<dbReference type="GO" id="GO:0070778">
    <property type="term" value="P:L-aspartate transmembrane transport"/>
    <property type="evidence" value="ECO:0007669"/>
    <property type="project" value="TreeGrafter"/>
</dbReference>
<dbReference type="Gene3D" id="1.10.3860.10">
    <property type="entry name" value="Sodium:dicarboxylate symporter"/>
    <property type="match status" value="1"/>
</dbReference>
<dbReference type="PANTHER" id="PTHR42865:SF1">
    <property type="entry name" value="AEROBIC C4-DICARBOXYLATE TRANSPORT PROTEIN"/>
    <property type="match status" value="1"/>
</dbReference>